<dbReference type="Proteomes" id="UP000070578">
    <property type="component" value="Unassembled WGS sequence"/>
</dbReference>
<dbReference type="SUPFAM" id="SSF51735">
    <property type="entry name" value="NAD(P)-binding Rossmann-fold domains"/>
    <property type="match status" value="1"/>
</dbReference>
<comment type="caution">
    <text evidence="2">The sequence shown here is derived from an EMBL/GenBank/DDBJ whole genome shotgun (WGS) entry which is preliminary data.</text>
</comment>
<proteinExistence type="predicted"/>
<dbReference type="GO" id="GO:0003824">
    <property type="term" value="F:catalytic activity"/>
    <property type="evidence" value="ECO:0007669"/>
    <property type="project" value="UniProtKB-ARBA"/>
</dbReference>
<dbReference type="AlphaFoldDB" id="A0A139BP11"/>
<dbReference type="InterPro" id="IPR000160">
    <property type="entry name" value="GGDEF_dom"/>
</dbReference>
<accession>A0A139BP11</accession>
<dbReference type="NCBIfam" id="TIGR00254">
    <property type="entry name" value="GGDEF"/>
    <property type="match status" value="1"/>
</dbReference>
<dbReference type="PANTHER" id="PTHR46663:SF3">
    <property type="entry name" value="SLL0267 PROTEIN"/>
    <property type="match status" value="1"/>
</dbReference>
<dbReference type="EMBL" id="LSLI01000156">
    <property type="protein sequence ID" value="KXS30724.1"/>
    <property type="molecule type" value="Genomic_DNA"/>
</dbReference>
<sequence length="289" mass="31249">MTAESQSKQRVLVIGAGRGGTAMLELFLDDPLIEIVGIIDVNPQAPALTIAAQQGIRYFTGLAEAIAASRPCLALNLTGDDSVTAYAEAQLGNSNVIGGFQARFLWKVITHLKQSNEQILKLAQHDSLTALPNRILFYDRLNQAMTRASRDKGSFAVLFIDLDDFKIVNDTLGHDAGDALLREAAKRITACIRKSDTVARMGGDEFTVLICNVRTPTSVERVAKKIVANLASQFDLNGQTCSISASIGIALYPDNGGTTEQLVKVADDAMYTAKYSGKNCYRFGGDWLL</sequence>
<gene>
    <name evidence="2" type="ORF">AWT59_3154</name>
</gene>
<dbReference type="FunFam" id="3.30.70.270:FF:000001">
    <property type="entry name" value="Diguanylate cyclase domain protein"/>
    <property type="match status" value="1"/>
</dbReference>
<protein>
    <recommendedName>
        <fullName evidence="1">GGDEF domain-containing protein</fullName>
    </recommendedName>
</protein>
<feature type="domain" description="GGDEF" evidence="1">
    <location>
        <begin position="153"/>
        <end position="286"/>
    </location>
</feature>
<reference evidence="2 3" key="2">
    <citation type="submission" date="2016-03" db="EMBL/GenBank/DDBJ databases">
        <title>New uncultured bacterium of the family Gallionellaceae from acid mine drainage: description and reconstruction of genome based on metagenomic analysis of microbial community.</title>
        <authorList>
            <person name="Kadnikov V."/>
            <person name="Ivasenko D."/>
            <person name="Beletsky A."/>
            <person name="Mardanov A."/>
            <person name="Danilova E."/>
            <person name="Pimenov N."/>
            <person name="Karnachuk O."/>
            <person name="Ravin N."/>
        </authorList>
    </citation>
    <scope>NUCLEOTIDE SEQUENCE [LARGE SCALE GENOMIC DNA]</scope>
    <source>
        <strain evidence="2">ShG14-8</strain>
    </source>
</reference>
<dbReference type="Pfam" id="PF00990">
    <property type="entry name" value="GGDEF"/>
    <property type="match status" value="1"/>
</dbReference>
<organism evidence="2 3">
    <name type="scientific">Candidatus Gallionella acididurans</name>
    <dbReference type="NCBI Taxonomy" id="1796491"/>
    <lineage>
        <taxon>Bacteria</taxon>
        <taxon>Pseudomonadati</taxon>
        <taxon>Pseudomonadota</taxon>
        <taxon>Betaproteobacteria</taxon>
        <taxon>Nitrosomonadales</taxon>
        <taxon>Gallionellaceae</taxon>
        <taxon>Gallionella</taxon>
    </lineage>
</organism>
<dbReference type="InterPro" id="IPR029787">
    <property type="entry name" value="Nucleotide_cyclase"/>
</dbReference>
<evidence type="ECO:0000313" key="3">
    <source>
        <dbReference type="Proteomes" id="UP000070578"/>
    </source>
</evidence>
<dbReference type="SUPFAM" id="SSF55073">
    <property type="entry name" value="Nucleotide cyclase"/>
    <property type="match status" value="1"/>
</dbReference>
<dbReference type="InterPro" id="IPR036291">
    <property type="entry name" value="NAD(P)-bd_dom_sf"/>
</dbReference>
<dbReference type="Gene3D" id="3.30.70.270">
    <property type="match status" value="1"/>
</dbReference>
<evidence type="ECO:0000259" key="1">
    <source>
        <dbReference type="PROSITE" id="PS50887"/>
    </source>
</evidence>
<reference evidence="2 3" key="1">
    <citation type="submission" date="2016-02" db="EMBL/GenBank/DDBJ databases">
        <authorList>
            <person name="Wen L."/>
            <person name="He K."/>
            <person name="Yang H."/>
        </authorList>
    </citation>
    <scope>NUCLEOTIDE SEQUENCE [LARGE SCALE GENOMIC DNA]</scope>
    <source>
        <strain evidence="2">ShG14-8</strain>
    </source>
</reference>
<dbReference type="InterPro" id="IPR052163">
    <property type="entry name" value="DGC-Regulatory_Protein"/>
</dbReference>
<dbReference type="CDD" id="cd01949">
    <property type="entry name" value="GGDEF"/>
    <property type="match status" value="1"/>
</dbReference>
<name>A0A139BP11_9PROT</name>
<dbReference type="Gene3D" id="3.40.50.720">
    <property type="entry name" value="NAD(P)-binding Rossmann-like Domain"/>
    <property type="match status" value="1"/>
</dbReference>
<dbReference type="PANTHER" id="PTHR46663">
    <property type="entry name" value="DIGUANYLATE CYCLASE DGCT-RELATED"/>
    <property type="match status" value="1"/>
</dbReference>
<dbReference type="InterPro" id="IPR043128">
    <property type="entry name" value="Rev_trsase/Diguanyl_cyclase"/>
</dbReference>
<dbReference type="PROSITE" id="PS50887">
    <property type="entry name" value="GGDEF"/>
    <property type="match status" value="1"/>
</dbReference>
<evidence type="ECO:0000313" key="2">
    <source>
        <dbReference type="EMBL" id="KXS30724.1"/>
    </source>
</evidence>
<dbReference type="SMART" id="SM00267">
    <property type="entry name" value="GGDEF"/>
    <property type="match status" value="1"/>
</dbReference>